<dbReference type="Proteomes" id="UP001519271">
    <property type="component" value="Unassembled WGS sequence"/>
</dbReference>
<dbReference type="EC" id="4.3.1.15" evidence="4"/>
<dbReference type="InterPro" id="IPR019871">
    <property type="entry name" value="DiNH2propionate_NH3-lyase_sub"/>
</dbReference>
<evidence type="ECO:0000256" key="1">
    <source>
        <dbReference type="ARBA" id="ARBA00001933"/>
    </source>
</evidence>
<protein>
    <submittedName>
        <fullName evidence="4">Diaminopropionate ammonia-lyase</fullName>
        <ecNumber evidence="4">4.3.1.15</ecNumber>
    </submittedName>
</protein>
<name>A0ABS4G3U8_9CLOT</name>
<dbReference type="InterPro" id="IPR001926">
    <property type="entry name" value="TrpB-like_PALP"/>
</dbReference>
<dbReference type="RefSeq" id="WP_209459430.1">
    <property type="nucleotide sequence ID" value="NZ_JAGGKC010000012.1"/>
</dbReference>
<proteinExistence type="predicted"/>
<dbReference type="NCBIfam" id="NF006058">
    <property type="entry name" value="PRK08206.1"/>
    <property type="match status" value="1"/>
</dbReference>
<keyword evidence="4" id="KW-0456">Lyase</keyword>
<feature type="domain" description="Tryptophan synthase beta chain-like PALP" evidence="3">
    <location>
        <begin position="43"/>
        <end position="358"/>
    </location>
</feature>
<dbReference type="InterPro" id="IPR010081">
    <property type="entry name" value="DiNH2opropionate_NH3_lyase"/>
</dbReference>
<comment type="cofactor">
    <cofactor evidence="1">
        <name>pyridoxal 5'-phosphate</name>
        <dbReference type="ChEBI" id="CHEBI:597326"/>
    </cofactor>
</comment>
<keyword evidence="2" id="KW-0663">Pyridoxal phosphate</keyword>
<dbReference type="NCBIfam" id="TIGR01747">
    <property type="entry name" value="diampropi_NH3ly"/>
    <property type="match status" value="1"/>
</dbReference>
<reference evidence="4 5" key="1">
    <citation type="submission" date="2021-03" db="EMBL/GenBank/DDBJ databases">
        <title>Genomic Encyclopedia of Type Strains, Phase IV (KMG-IV): sequencing the most valuable type-strain genomes for metagenomic binning, comparative biology and taxonomic classification.</title>
        <authorList>
            <person name="Goeker M."/>
        </authorList>
    </citation>
    <scope>NUCLEOTIDE SEQUENCE [LARGE SCALE GENOMIC DNA]</scope>
    <source>
        <strain evidence="4 5">DSM 6139</strain>
    </source>
</reference>
<accession>A0ABS4G3U8</accession>
<dbReference type="NCBIfam" id="TIGR03528">
    <property type="entry name" value="2_3_DAP_am_ly"/>
    <property type="match status" value="1"/>
</dbReference>
<dbReference type="Pfam" id="PF00291">
    <property type="entry name" value="PALP"/>
    <property type="match status" value="1"/>
</dbReference>
<dbReference type="SUPFAM" id="SSF53686">
    <property type="entry name" value="Tryptophan synthase beta subunit-like PLP-dependent enzymes"/>
    <property type="match status" value="1"/>
</dbReference>
<dbReference type="PANTHER" id="PTHR42937:SF1">
    <property type="entry name" value="DIAMINOPROPIONATE AMMONIA-LYASE"/>
    <property type="match status" value="1"/>
</dbReference>
<evidence type="ECO:0000256" key="2">
    <source>
        <dbReference type="ARBA" id="ARBA00022898"/>
    </source>
</evidence>
<evidence type="ECO:0000313" key="4">
    <source>
        <dbReference type="EMBL" id="MBP1919223.1"/>
    </source>
</evidence>
<dbReference type="PANTHER" id="PTHR42937">
    <property type="match status" value="1"/>
</dbReference>
<dbReference type="InterPro" id="IPR036052">
    <property type="entry name" value="TrpB-like_PALP_sf"/>
</dbReference>
<organism evidence="4 5">
    <name type="scientific">Youngiibacter multivorans</name>
    <dbReference type="NCBI Taxonomy" id="937251"/>
    <lineage>
        <taxon>Bacteria</taxon>
        <taxon>Bacillati</taxon>
        <taxon>Bacillota</taxon>
        <taxon>Clostridia</taxon>
        <taxon>Eubacteriales</taxon>
        <taxon>Clostridiaceae</taxon>
        <taxon>Youngiibacter</taxon>
    </lineage>
</organism>
<evidence type="ECO:0000259" key="3">
    <source>
        <dbReference type="Pfam" id="PF00291"/>
    </source>
</evidence>
<dbReference type="Gene3D" id="3.40.50.1100">
    <property type="match status" value="3"/>
</dbReference>
<gene>
    <name evidence="4" type="ORF">J2Z34_001711</name>
</gene>
<comment type="caution">
    <text evidence="4">The sequence shown here is derived from an EMBL/GenBank/DDBJ whole genome shotgun (WGS) entry which is preliminary data.</text>
</comment>
<keyword evidence="5" id="KW-1185">Reference proteome</keyword>
<dbReference type="GO" id="GO:0008838">
    <property type="term" value="F:diaminopropionate ammonia-lyase activity"/>
    <property type="evidence" value="ECO:0007669"/>
    <property type="project" value="UniProtKB-EC"/>
</dbReference>
<dbReference type="EMBL" id="JAGGKC010000012">
    <property type="protein sequence ID" value="MBP1919223.1"/>
    <property type="molecule type" value="Genomic_DNA"/>
</dbReference>
<evidence type="ECO:0000313" key="5">
    <source>
        <dbReference type="Proteomes" id="UP001519271"/>
    </source>
</evidence>
<sequence>MSEKIKLLLNTFTKDEDRTVSARFMASDEVKKARSFHESFKEYEVTPLVALDSLAERLNLKGIYVKDESYRFGLNAFKVLGGSYAMGSYLAQKVGKDISELPYDKMVSEEVRKAAGDVTFVTATDGNHGRGVAWTANRLKQKSVVYMPKGSSEIRLKNIQAEGADASITDMNYDDAVRLAAKYADEHNGLVVQDTAWEGYTDIPTWIMQGYATMALEAKEQLKSLGVERPTHIFIQAGVGSLAGAVQGFFAMEYPDDVPVTTVVEPDEAACYYLSAKEGKMSSVGGDMQTIMAGLACGEPNRLGFDIIKNYSTAFLSCPDYVAADGMRVLGNPVGTDTRVISGESGAVTLGALYRIMTDESYAEYRKNLKLDENSRVLLFSTEGDTDPKKYREIVWLGHDSELLQELKER</sequence>
<dbReference type="CDD" id="cd00640">
    <property type="entry name" value="Trp-synth-beta_II"/>
    <property type="match status" value="1"/>
</dbReference>